<dbReference type="Proteomes" id="UP000032274">
    <property type="component" value="Unassembled WGS sequence"/>
</dbReference>
<evidence type="ECO:0000313" key="6">
    <source>
        <dbReference type="EMBL" id="PPJ73522.1"/>
    </source>
</evidence>
<evidence type="ECO:0000313" key="7">
    <source>
        <dbReference type="EMBL" id="QCT57911.1"/>
    </source>
</evidence>
<gene>
    <name evidence="5" type="ORF">ACR79_10895</name>
    <name evidence="1" type="ORF">CNH36_11985</name>
    <name evidence="6" type="ORF">CV021_10300</name>
    <name evidence="10" type="ORF">DQU50_14375</name>
    <name evidence="7" type="ORF">E1948_11270</name>
    <name evidence="8" type="ORF">EIG94_05820</name>
    <name evidence="9" type="ORF">EIH03_06970</name>
    <name evidence="4" type="ORF">EP54_10740</name>
    <name evidence="3" type="ORF">EQ90_06635</name>
    <name evidence="2" type="ORF">QU38_06175</name>
</gene>
<dbReference type="Proteomes" id="UP000294017">
    <property type="component" value="Unassembled WGS sequence"/>
</dbReference>
<protein>
    <submittedName>
        <fullName evidence="4">Uncharacterized protein</fullName>
    </submittedName>
</protein>
<reference evidence="4" key="1">
    <citation type="journal article" date="2015" name="J. Infect. Dis.">
        <title>Parallel Epidemics of Community-Associated Methicillin-Resistant Staphylococcus aureus USA300 Infection in North and South America.</title>
        <authorList>
            <person name="Planet P.J."/>
            <person name="Diaz L."/>
            <person name="Kolokotronis S.O."/>
            <person name="Narechania A."/>
            <person name="Reyes J."/>
            <person name="Xing G."/>
            <person name="Rincon S."/>
            <person name="Smith H."/>
            <person name="Panesso D."/>
            <person name="Ryan C."/>
            <person name="Smith D.P."/>
            <person name="Guzman M."/>
            <person name="Zurita J."/>
            <person name="Sebra R."/>
            <person name="Deikus G."/>
            <person name="Nolan R.L."/>
            <person name="Tenover F.C."/>
            <person name="Weinstock G.M."/>
            <person name="Robinson D.A."/>
            <person name="Arias C.A."/>
        </authorList>
    </citation>
    <scope>NUCLEOTIDE SEQUENCE</scope>
    <source>
        <strain evidence="3">CA15</strain>
        <strain evidence="4">M121</strain>
    </source>
</reference>
<dbReference type="EMBL" id="PGWZ01000404">
    <property type="protein sequence ID" value="PPJ73522.1"/>
    <property type="molecule type" value="Genomic_DNA"/>
</dbReference>
<dbReference type="EMBL" id="JXIG01000624">
    <property type="protein sequence ID" value="KIT97221.1"/>
    <property type="molecule type" value="Genomic_DNA"/>
</dbReference>
<dbReference type="Proteomes" id="UP000238775">
    <property type="component" value="Unassembled WGS sequence"/>
</dbReference>
<dbReference type="EMBL" id="RQTC01000079">
    <property type="protein sequence ID" value="RZH93978.1"/>
    <property type="molecule type" value="Genomic_DNA"/>
</dbReference>
<evidence type="ECO:0000313" key="12">
    <source>
        <dbReference type="Proteomes" id="UP000217245"/>
    </source>
</evidence>
<dbReference type="EMBL" id="LFVP01000007">
    <property type="protein sequence ID" value="KSA79620.1"/>
    <property type="molecule type" value="Genomic_DNA"/>
</dbReference>
<dbReference type="AlphaFoldDB" id="A0A0D1HSQ5"/>
<dbReference type="EMBL" id="CP038850">
    <property type="protein sequence ID" value="QCT57911.1"/>
    <property type="molecule type" value="Genomic_DNA"/>
</dbReference>
<dbReference type="Proteomes" id="UP000052129">
    <property type="component" value="Unassembled WGS sequence"/>
</dbReference>
<evidence type="ECO:0000313" key="11">
    <source>
        <dbReference type="Proteomes" id="UP000032274"/>
    </source>
</evidence>
<sequence length="42" mass="4778">MSIILIFIILFLKSLGQSICAFSSPFLKAQAKIIIASYRFHF</sequence>
<evidence type="ECO:0000313" key="14">
    <source>
        <dbReference type="Proteomes" id="UP000293434"/>
    </source>
</evidence>
<evidence type="ECO:0000313" key="10">
    <source>
        <dbReference type="EMBL" id="TXL40630.1"/>
    </source>
</evidence>
<accession>A0A0D1HSQ5</accession>
<reference evidence="1 12" key="5">
    <citation type="submission" date="2017-09" db="EMBL/GenBank/DDBJ databases">
        <title>A single nucleotide polymorphism in the Staphylococcus aureus virulence regulator SaeR abolishes pathogenesis.</title>
        <authorList>
            <person name="Copin R.J."/>
            <person name="Sause W."/>
            <person name="Shopsin B."/>
            <person name="Torres V.J."/>
        </authorList>
    </citation>
    <scope>NUCLEOTIDE SEQUENCE [LARGE SCALE GENOMIC DNA]</scope>
    <source>
        <strain evidence="12">Newman</strain>
        <strain evidence="1">Newman_D2C</strain>
    </source>
</reference>
<evidence type="ECO:0000313" key="3">
    <source>
        <dbReference type="EMBL" id="KMR36768.1"/>
    </source>
</evidence>
<dbReference type="KEGG" id="sams:NI36_10495"/>
<evidence type="ECO:0000313" key="4">
    <source>
        <dbReference type="EMBL" id="KMR56416.1"/>
    </source>
</evidence>
<reference evidence="14 15" key="8">
    <citation type="submission" date="2018-11" db="EMBL/GenBank/DDBJ databases">
        <title>Genomic profiling of Staphylococcus species from a Poultry farm system in KwaZulu-Natal, South Africa.</title>
        <authorList>
            <person name="Amoako D.G."/>
            <person name="Somboro A.M."/>
            <person name="Abia A.L.K."/>
            <person name="Bester L.A."/>
            <person name="Essack S.Y."/>
        </authorList>
    </citation>
    <scope>NUCLEOTIDE SEQUENCE [LARGE SCALE GENOMIC DNA]</scope>
    <source>
        <strain evidence="9 15">SA12</strain>
        <strain evidence="8 14">SA9</strain>
    </source>
</reference>
<name>A0A0D1HSQ5_STAAU</name>
<evidence type="ECO:0000313" key="16">
    <source>
        <dbReference type="Proteomes" id="UP000451682"/>
    </source>
</evidence>
<accession>A0A266CXD9</accession>
<dbReference type="Proteomes" id="UP000451682">
    <property type="component" value="Unassembled WGS sequence"/>
</dbReference>
<proteinExistence type="predicted"/>
<evidence type="ECO:0000313" key="8">
    <source>
        <dbReference type="EMBL" id="RZH93978.1"/>
    </source>
</evidence>
<evidence type="ECO:0000313" key="15">
    <source>
        <dbReference type="Proteomes" id="UP000294017"/>
    </source>
</evidence>
<dbReference type="EMBL" id="QNXF01000003">
    <property type="protein sequence ID" value="TXL40630.1"/>
    <property type="molecule type" value="Genomic_DNA"/>
</dbReference>
<reference evidence="5" key="3">
    <citation type="submission" date="2015-06" db="EMBL/GenBank/DDBJ databases">
        <authorList>
            <person name="Diene S.M."/>
            <person name="Von Dach E."/>
            <person name="Fankhauser C."/>
            <person name="Schrenzel J."/>
            <person name="Harbarth S."/>
            <person name="Francois P."/>
        </authorList>
    </citation>
    <scope>NUCLEOTIDE SEQUENCE</scope>
    <source>
        <strain evidence="5">MRSA_S26</strain>
    </source>
</reference>
<evidence type="ECO:0000313" key="2">
    <source>
        <dbReference type="EMBL" id="KIT97221.1"/>
    </source>
</evidence>
<reference evidence="6 13" key="6">
    <citation type="submission" date="2017-11" db="EMBL/GenBank/DDBJ databases">
        <authorList>
            <person name="Founou R.C."/>
            <person name="Founou L."/>
            <person name="Allam M."/>
            <person name="Ismail A."/>
            <person name="Essack S.Y."/>
        </authorList>
    </citation>
    <scope>NUCLEOTIDE SEQUENCE [LARGE SCALE GENOMIC DNA]</scope>
    <source>
        <strain evidence="6 13">G703N2B1</strain>
    </source>
</reference>
<reference evidence="7" key="9">
    <citation type="submission" date="2019-04" db="EMBL/GenBank/DDBJ databases">
        <title>Whole-genome sequencing of local methicillin-resistant S. aureus strain Lr2.</title>
        <authorList>
            <person name="Ullah N."/>
            <person name="Ali A."/>
        </authorList>
    </citation>
    <scope>NUCLEOTIDE SEQUENCE [LARGE SCALE GENOMIC DNA]</scope>
    <source>
        <strain evidence="7">Lr2</strain>
    </source>
</reference>
<dbReference type="EMBL" id="LALJ01000010">
    <property type="protein sequence ID" value="KMR36768.1"/>
    <property type="molecule type" value="Genomic_DNA"/>
</dbReference>
<evidence type="ECO:0000313" key="1">
    <source>
        <dbReference type="EMBL" id="ATC72312.1"/>
    </source>
</evidence>
<dbReference type="EMBL" id="CP023391">
    <property type="protein sequence ID" value="ATC72312.1"/>
    <property type="molecule type" value="Genomic_DNA"/>
</dbReference>
<dbReference type="Proteomes" id="UP000293434">
    <property type="component" value="Unassembled WGS sequence"/>
</dbReference>
<accession>A0A1E8WVG1</accession>
<organism evidence="4">
    <name type="scientific">Staphylococcus aureus</name>
    <dbReference type="NCBI Taxonomy" id="1280"/>
    <lineage>
        <taxon>Bacteria</taxon>
        <taxon>Bacillati</taxon>
        <taxon>Bacillota</taxon>
        <taxon>Bacilli</taxon>
        <taxon>Bacillales</taxon>
        <taxon>Staphylococcaceae</taxon>
        <taxon>Staphylococcus</taxon>
    </lineage>
</organism>
<reference evidence="10 16" key="7">
    <citation type="submission" date="2018-06" db="EMBL/GenBank/DDBJ databases">
        <title>Whole genome sequencing to identify and define MRSA outbreaks.</title>
        <authorList>
            <person name="Sullivan M.J."/>
            <person name="Altman D.R."/>
            <person name="Chacko K."/>
            <person name="Ciferri B."/>
            <person name="Webster E."/>
            <person name="Deikus G."/>
            <person name="Lewis M."/>
            <person name="Khan Z."/>
            <person name="Beckford C."/>
            <person name="Rendo A."/>
            <person name="Samaroo F."/>
            <person name="Sebra R."/>
            <person name="Karam-Howlin R."/>
            <person name="Southwick K."/>
            <person name="Adams E."/>
            <person name="Ying L."/>
            <person name="Kornblum J."/>
            <person name="Factor S."/>
            <person name="Danesh Yazdi M."/>
            <person name="Dingle T."/>
            <person name="Hamula C."/>
            <person name="Bashir A."/>
            <person name="Schadt E."/>
            <person name="Kasarskis A."/>
            <person name="Patel G."/>
            <person name="Wallach F."/>
            <person name="Gibbs K."/>
            <person name="Van Bakel H."/>
        </authorList>
    </citation>
    <scope>NUCLEOTIDE SEQUENCE [LARGE SCALE GENOMIC DNA]</scope>
    <source>
        <strain evidence="10">Pt013</strain>
        <strain evidence="16">pt013</strain>
    </source>
</reference>
<reference evidence="5" key="4">
    <citation type="journal article" date="2016" name="J. Infect. Dis.">
        <title>Comparative Genomics of Community-Associated Methicillin-Resistant Staphylococcus aureus Shows the Emergence of Clone ST8-USA300 in Geneva, Switzerland.</title>
        <authorList>
            <person name="Von Dach E."/>
            <person name="Diene S.M."/>
            <person name="Fankhauser C."/>
            <person name="Schrenzel J."/>
            <person name="Harbarth S."/>
            <person name="Francois P."/>
        </authorList>
    </citation>
    <scope>NUCLEOTIDE SEQUENCE</scope>
    <source>
        <strain evidence="5">MRSA_S26</strain>
    </source>
</reference>
<reference evidence="2 11" key="2">
    <citation type="submission" date="2015-01" db="EMBL/GenBank/DDBJ databases">
        <title>Characterization of Swiss Staphylococcus aureus strains involved in food poisoning.</title>
        <authorList>
            <person name="Crovadore J."/>
            <person name="Chablais R."/>
            <person name="Tonacini J."/>
            <person name="Schnyder B."/>
            <person name="Lefort F."/>
        </authorList>
    </citation>
    <scope>NUCLEOTIDE SEQUENCE [LARGE SCALE GENOMIC DNA]</scope>
    <source>
        <strain evidence="2 11">SA-120</strain>
    </source>
</reference>
<dbReference type="EMBL" id="RQTF01000116">
    <property type="protein sequence ID" value="RZI07245.1"/>
    <property type="molecule type" value="Genomic_DNA"/>
</dbReference>
<evidence type="ECO:0000313" key="9">
    <source>
        <dbReference type="EMBL" id="RZI07245.1"/>
    </source>
</evidence>
<evidence type="ECO:0000313" key="5">
    <source>
        <dbReference type="EMBL" id="KSA79620.1"/>
    </source>
</evidence>
<dbReference type="Proteomes" id="UP000217245">
    <property type="component" value="Chromosome"/>
</dbReference>
<evidence type="ECO:0000313" key="13">
    <source>
        <dbReference type="Proteomes" id="UP000238775"/>
    </source>
</evidence>
<dbReference type="EMBL" id="LALQ01000048">
    <property type="protein sequence ID" value="KMR56416.1"/>
    <property type="molecule type" value="Genomic_DNA"/>
</dbReference>